<keyword evidence="1" id="KW-0732">Signal</keyword>
<gene>
    <name evidence="2" type="ORF">LE190_13450</name>
</gene>
<dbReference type="SUPFAM" id="SSF54427">
    <property type="entry name" value="NTF2-like"/>
    <property type="match status" value="1"/>
</dbReference>
<feature type="signal peptide" evidence="1">
    <location>
        <begin position="1"/>
        <end position="24"/>
    </location>
</feature>
<feature type="chain" id="PRO_5045719007" evidence="1">
    <location>
        <begin position="25"/>
        <end position="175"/>
    </location>
</feature>
<comment type="caution">
    <text evidence="2">The sequence shown here is derived from an EMBL/GenBank/DDBJ whole genome shotgun (WGS) entry which is preliminary data.</text>
</comment>
<evidence type="ECO:0000313" key="2">
    <source>
        <dbReference type="EMBL" id="MCA1856925.1"/>
    </source>
</evidence>
<proteinExistence type="predicted"/>
<protein>
    <submittedName>
        <fullName evidence="2">Nuclear transport factor 2 family protein</fullName>
    </submittedName>
</protein>
<dbReference type="RefSeq" id="WP_225239184.1">
    <property type="nucleotide sequence ID" value="NZ_JAHYBX010000005.1"/>
</dbReference>
<evidence type="ECO:0000313" key="3">
    <source>
        <dbReference type="Proteomes" id="UP001198602"/>
    </source>
</evidence>
<dbReference type="EMBL" id="JAHYBX010000005">
    <property type="protein sequence ID" value="MCA1856925.1"/>
    <property type="molecule type" value="Genomic_DNA"/>
</dbReference>
<dbReference type="Proteomes" id="UP001198602">
    <property type="component" value="Unassembled WGS sequence"/>
</dbReference>
<name>A0ABS7YF02_9BURK</name>
<organism evidence="2 3">
    <name type="scientific">Massilia hydrophila</name>
    <dbReference type="NCBI Taxonomy" id="3044279"/>
    <lineage>
        <taxon>Bacteria</taxon>
        <taxon>Pseudomonadati</taxon>
        <taxon>Pseudomonadota</taxon>
        <taxon>Betaproteobacteria</taxon>
        <taxon>Burkholderiales</taxon>
        <taxon>Oxalobacteraceae</taxon>
        <taxon>Telluria group</taxon>
        <taxon>Massilia</taxon>
    </lineage>
</organism>
<dbReference type="InterPro" id="IPR032710">
    <property type="entry name" value="NTF2-like_dom_sf"/>
</dbReference>
<evidence type="ECO:0000256" key="1">
    <source>
        <dbReference type="SAM" id="SignalP"/>
    </source>
</evidence>
<keyword evidence="3" id="KW-1185">Reference proteome</keyword>
<dbReference type="Gene3D" id="3.10.450.50">
    <property type="match status" value="1"/>
</dbReference>
<reference evidence="2 3" key="1">
    <citation type="submission" date="2021-07" db="EMBL/GenBank/DDBJ databases">
        <title>Characterization of Violacein-producing bacteria and related species.</title>
        <authorList>
            <person name="Wilson H.S."/>
            <person name="De Leon M.E."/>
        </authorList>
    </citation>
    <scope>NUCLEOTIDE SEQUENCE [LARGE SCALE GENOMIC DNA]</scope>
    <source>
        <strain evidence="2 3">HSC-2F05</strain>
    </source>
</reference>
<sequence>MKPVLATASLYLALLAGAPQHAFAENPAESRQKIEAVIKAFGKAILDKDKEGFMRLFLREDITWVPVYTDASVARYRANLSDPAQPVPKVQGGTPRKFIESIARAPEARSETFDNLRIDTDGEMAQVLFDYSFMVGDYRSAWGKESWQMVRTENGWRIAAVVWSAEENPVPPPKK</sequence>
<accession>A0ABS7YF02</accession>